<dbReference type="EMBL" id="BJNZ01000018">
    <property type="protein sequence ID" value="GED10736.1"/>
    <property type="molecule type" value="Genomic_DNA"/>
</dbReference>
<accession>A0A4Y4E071</accession>
<organism evidence="1 2">
    <name type="scientific">Cellulosimicrobium cellulans</name>
    <name type="common">Arthrobacter luteus</name>
    <dbReference type="NCBI Taxonomy" id="1710"/>
    <lineage>
        <taxon>Bacteria</taxon>
        <taxon>Bacillati</taxon>
        <taxon>Actinomycetota</taxon>
        <taxon>Actinomycetes</taxon>
        <taxon>Micrococcales</taxon>
        <taxon>Promicromonosporaceae</taxon>
        <taxon>Cellulosimicrobium</taxon>
    </lineage>
</organism>
<proteinExistence type="predicted"/>
<protein>
    <submittedName>
        <fullName evidence="1">Uncharacterized protein</fullName>
    </submittedName>
</protein>
<gene>
    <name evidence="1" type="ORF">CCE02nite_27350</name>
</gene>
<evidence type="ECO:0000313" key="1">
    <source>
        <dbReference type="EMBL" id="GED10736.1"/>
    </source>
</evidence>
<dbReference type="Proteomes" id="UP000316659">
    <property type="component" value="Unassembled WGS sequence"/>
</dbReference>
<name>A0A4Y4E071_CELCE</name>
<dbReference type="AlphaFoldDB" id="A0A4Y4E071"/>
<evidence type="ECO:0000313" key="2">
    <source>
        <dbReference type="Proteomes" id="UP000316659"/>
    </source>
</evidence>
<comment type="caution">
    <text evidence="1">The sequence shown here is derived from an EMBL/GenBank/DDBJ whole genome shotgun (WGS) entry which is preliminary data.</text>
</comment>
<sequence>MLPVATPLAYAYQFYAFPLAILAERERSRDWVLSNYVQTAYDTDPGSPVPFCFYVDDFTRSPWLETQRLTREWCLRRGDRIDALVRDAVRDGWYVYLTVNERYIPRRRAYVEDVDYPHDVLVHGCDDDTDTFAILGYDEDQMFRATTAPQESLRTAFEAMGDRPFHDTGIVLYRYDETGHYPLDVAHLADAIEEYATGANTSRHHADCTVPLDRVWGARGYEPLTEHLDAFGAGRGEANILDVQVLWEHKRLMVARAERAEELGAEVDHVLGGLRRVERQAWVLRTMVLDAMEGERDRFRSEGVPLLTEIAESERSLLPGLISGLRGLGTRREALAVPAVAHQEDL</sequence>
<reference evidence="1 2" key="1">
    <citation type="submission" date="2019-06" db="EMBL/GenBank/DDBJ databases">
        <title>Whole genome shotgun sequence of Cellulosimicrobium cellulans NBRC 15516.</title>
        <authorList>
            <person name="Hosoyama A."/>
            <person name="Uohara A."/>
            <person name="Ohji S."/>
            <person name="Ichikawa N."/>
        </authorList>
    </citation>
    <scope>NUCLEOTIDE SEQUENCE [LARGE SCALE GENOMIC DNA]</scope>
    <source>
        <strain evidence="1 2">NBRC 15516</strain>
    </source>
</reference>